<dbReference type="Gene3D" id="1.10.230.10">
    <property type="entry name" value="Cytochrome P450-Terp, domain 2"/>
    <property type="match status" value="1"/>
</dbReference>
<dbReference type="GO" id="GO:0036440">
    <property type="term" value="F:citrate synthase activity"/>
    <property type="evidence" value="ECO:0007669"/>
    <property type="project" value="UniProtKB-EC"/>
</dbReference>
<dbReference type="PROSITE" id="PS00480">
    <property type="entry name" value="CITRATE_SYNTHASE"/>
    <property type="match status" value="1"/>
</dbReference>
<dbReference type="GO" id="GO:0006099">
    <property type="term" value="P:tricarboxylic acid cycle"/>
    <property type="evidence" value="ECO:0007669"/>
    <property type="project" value="UniProtKB-UniPathway"/>
</dbReference>
<keyword evidence="4 6" id="KW-0808">Transferase</keyword>
<feature type="active site" evidence="7">
    <location>
        <position position="266"/>
    </location>
</feature>
<dbReference type="Pfam" id="PF00285">
    <property type="entry name" value="Citrate_synt"/>
    <property type="match status" value="1"/>
</dbReference>
<dbReference type="GO" id="GO:0005975">
    <property type="term" value="P:carbohydrate metabolic process"/>
    <property type="evidence" value="ECO:0007669"/>
    <property type="project" value="TreeGrafter"/>
</dbReference>
<evidence type="ECO:0000313" key="9">
    <source>
        <dbReference type="EMBL" id="OSC26385.1"/>
    </source>
</evidence>
<dbReference type="InterPro" id="IPR036969">
    <property type="entry name" value="Citrate_synthase_sf"/>
</dbReference>
<name>A0A1X2KXF2_9MYCO</name>
<dbReference type="RefSeq" id="WP_085290885.1">
    <property type="nucleotide sequence ID" value="NZ_NCXM01000016.1"/>
</dbReference>
<dbReference type="InterPro" id="IPR019810">
    <property type="entry name" value="Citrate_synthase_AS"/>
</dbReference>
<dbReference type="UniPathway" id="UPA00223"/>
<dbReference type="PRINTS" id="PR00143">
    <property type="entry name" value="CITRTSNTHASE"/>
</dbReference>
<evidence type="ECO:0000256" key="8">
    <source>
        <dbReference type="RuleBase" id="RU003406"/>
    </source>
</evidence>
<dbReference type="InterPro" id="IPR016142">
    <property type="entry name" value="Citrate_synth-like_lrg_a-sub"/>
</dbReference>
<dbReference type="Proteomes" id="UP000242320">
    <property type="component" value="Unassembled WGS sequence"/>
</dbReference>
<dbReference type="InterPro" id="IPR002020">
    <property type="entry name" value="Citrate_synthase"/>
</dbReference>
<dbReference type="OrthoDB" id="9800864at2"/>
<comment type="catalytic activity">
    <reaction evidence="5">
        <text>oxaloacetate + acetyl-CoA + H2O = citrate + CoA + H(+)</text>
        <dbReference type="Rhea" id="RHEA:16845"/>
        <dbReference type="ChEBI" id="CHEBI:15377"/>
        <dbReference type="ChEBI" id="CHEBI:15378"/>
        <dbReference type="ChEBI" id="CHEBI:16452"/>
        <dbReference type="ChEBI" id="CHEBI:16947"/>
        <dbReference type="ChEBI" id="CHEBI:57287"/>
        <dbReference type="ChEBI" id="CHEBI:57288"/>
        <dbReference type="EC" id="2.3.3.16"/>
    </reaction>
</comment>
<evidence type="ECO:0000256" key="1">
    <source>
        <dbReference type="ARBA" id="ARBA00004751"/>
    </source>
</evidence>
<evidence type="ECO:0000313" key="10">
    <source>
        <dbReference type="Proteomes" id="UP000242320"/>
    </source>
</evidence>
<feature type="active site" evidence="7">
    <location>
        <position position="317"/>
    </location>
</feature>
<proteinExistence type="inferred from homology"/>
<dbReference type="AlphaFoldDB" id="A0A1X2KXF2"/>
<dbReference type="InterPro" id="IPR011278">
    <property type="entry name" value="2-MeCitrate/Citrate_synth_II"/>
</dbReference>
<keyword evidence="10" id="KW-1185">Reference proteome</keyword>
<dbReference type="PANTHER" id="PTHR11739:SF4">
    <property type="entry name" value="CITRATE SYNTHASE, PEROXISOMAL"/>
    <property type="match status" value="1"/>
</dbReference>
<sequence length="375" mass="41473">MSAIEDNQPRIYKGLAGVVVDTTAISKVVPETNSLTYRGYAVQDLAAHCSFEQVAYLLWHGELPDEQQLGLFTQRERAARRLNRSQLSLLTKLPETCHPMDVVRTFISSMGAEDPEEDDSSPAANYAKALRMFAVLPTIVAADMRRRRGLDPIAPRSHMNYAQNFLHMCFGDVPEQVVVDAFEQSMVLYAEHSFNASTFAARVVTSTQSDIYSAVTAAIGALKGPLHGGANEAVMHDMLDIGTADRAAEWLRGKLDRKDKIMGFGHRVYKNGDSRVPTMKEALRRVAAARDGQEWLDIYEVLEKGMAQANGIKPNLDFPTGPAYHLMGFDIGTFTPIFVMSRITGWTAHIIEQTASNALIRPLSEYVGPPQRALS</sequence>
<evidence type="ECO:0000256" key="7">
    <source>
        <dbReference type="PIRSR" id="PIRSR001369-1"/>
    </source>
</evidence>
<comment type="pathway">
    <text evidence="1">Carbohydrate metabolism; tricarboxylic acid cycle; isocitrate from oxaloacetate: step 1/2.</text>
</comment>
<evidence type="ECO:0000256" key="2">
    <source>
        <dbReference type="ARBA" id="ARBA00010566"/>
    </source>
</evidence>
<dbReference type="EMBL" id="NCXM01000016">
    <property type="protein sequence ID" value="OSC26385.1"/>
    <property type="molecule type" value="Genomic_DNA"/>
</dbReference>
<dbReference type="FunFam" id="1.10.230.10:FF:000003">
    <property type="entry name" value="Citrate synthase"/>
    <property type="match status" value="1"/>
</dbReference>
<evidence type="ECO:0000256" key="4">
    <source>
        <dbReference type="ARBA" id="ARBA00022679"/>
    </source>
</evidence>
<reference evidence="9 10" key="1">
    <citation type="submission" date="2017-04" db="EMBL/GenBank/DDBJ databases">
        <title>The new phylogeny of genus Mycobacterium.</title>
        <authorList>
            <person name="Tortoli E."/>
            <person name="Trovato A."/>
            <person name="Cirillo D.M."/>
        </authorList>
    </citation>
    <scope>NUCLEOTIDE SEQUENCE [LARGE SCALE GENOMIC DNA]</scope>
    <source>
        <strain evidence="9 10">DSM 45247</strain>
    </source>
</reference>
<dbReference type="NCBIfam" id="NF010636">
    <property type="entry name" value="PRK14033.1"/>
    <property type="match status" value="1"/>
</dbReference>
<dbReference type="InterPro" id="IPR016143">
    <property type="entry name" value="Citrate_synth-like_sm_a-sub"/>
</dbReference>
<keyword evidence="3" id="KW-0816">Tricarboxylic acid cycle</keyword>
<evidence type="ECO:0000256" key="6">
    <source>
        <dbReference type="PIRNR" id="PIRNR001369"/>
    </source>
</evidence>
<protein>
    <recommendedName>
        <fullName evidence="6">Citrate synthase</fullName>
    </recommendedName>
</protein>
<dbReference type="Gene3D" id="1.10.580.10">
    <property type="entry name" value="Citrate Synthase, domain 1"/>
    <property type="match status" value="1"/>
</dbReference>
<dbReference type="SUPFAM" id="SSF48256">
    <property type="entry name" value="Citrate synthase"/>
    <property type="match status" value="1"/>
</dbReference>
<evidence type="ECO:0000256" key="3">
    <source>
        <dbReference type="ARBA" id="ARBA00022532"/>
    </source>
</evidence>
<dbReference type="PIRSF" id="PIRSF001369">
    <property type="entry name" value="Citrate_synth"/>
    <property type="match status" value="1"/>
</dbReference>
<accession>A0A1X2KXF2</accession>
<dbReference type="CDD" id="cd06111">
    <property type="entry name" value="DsCS_like"/>
    <property type="match status" value="1"/>
</dbReference>
<evidence type="ECO:0000256" key="5">
    <source>
        <dbReference type="ARBA" id="ARBA00049288"/>
    </source>
</evidence>
<organism evidence="9 10">
    <name type="scientific">Mycolicibacterium vulneris</name>
    <dbReference type="NCBI Taxonomy" id="547163"/>
    <lineage>
        <taxon>Bacteria</taxon>
        <taxon>Bacillati</taxon>
        <taxon>Actinomycetota</taxon>
        <taxon>Actinomycetes</taxon>
        <taxon>Mycobacteriales</taxon>
        <taxon>Mycobacteriaceae</taxon>
        <taxon>Mycolicibacterium</taxon>
    </lineage>
</organism>
<gene>
    <name evidence="9" type="ORF">B8W69_16455</name>
</gene>
<dbReference type="PANTHER" id="PTHR11739">
    <property type="entry name" value="CITRATE SYNTHASE"/>
    <property type="match status" value="1"/>
</dbReference>
<dbReference type="InterPro" id="IPR024176">
    <property type="entry name" value="Citrate_synthase_bac-typ"/>
</dbReference>
<comment type="caution">
    <text evidence="9">The sequence shown here is derived from an EMBL/GenBank/DDBJ whole genome shotgun (WGS) entry which is preliminary data.</text>
</comment>
<dbReference type="GO" id="GO:0005829">
    <property type="term" value="C:cytosol"/>
    <property type="evidence" value="ECO:0007669"/>
    <property type="project" value="TreeGrafter"/>
</dbReference>
<dbReference type="NCBIfam" id="TIGR01800">
    <property type="entry name" value="cit_synth_II"/>
    <property type="match status" value="1"/>
</dbReference>
<comment type="similarity">
    <text evidence="2 6 8">Belongs to the citrate synthase family.</text>
</comment>